<sequence>MEQVPLIKDPASDVLEVPSSDVESEPDPRRYQIAMESKQVRLQPVLELLLPTITVSILLSNGDRSYTRIFYHFVKSNQATMQIIVQVISHILAMLQVSSMCAVLNLSTRYRSLHQSTSLQDICLWIALSTARVDLNLPMPRLLIVSAFVAATLLPGALWAGALSPLFVLKTQGLGNQQLPAFTEHTRANWDSQFEQRGPGHQIWNINDKCSVFNDARGLVPSCPVPTLQGPLLLSASSATTWDGGPRNHSKLDNPNWEYIGRSFGVGSSVGQLDDHMAYQRVLHYNYTETGYSANVRCIKNITSDFHFRLLEYFDRNISLSDYHRTHYPGMQVNKSYLDMWSSMATYYVEGYLPNSIIGTPELYPAIAWHEKYENITSWTTVVNDNRNMIAVAAGTNQYQELNQTQCEVFFTPMVFTISVNRLQHSINVEAQSSIAAEDIEPTGHLRANVMHSIRLLSRMTPSLYVSVLGETLSRNVERMQRQKPHLNLTEAVNSAAEDSFTAIIDDILVAYGASQLSNAQDTTVGAVHITVEAVQIGQPFYRYLVLVQNLLIILFVAFEAARTRGWRHLTRFNYLDAKSVIIASSAGGRGIAKAVEDQHREKGTQWVGDPADPIACEMRVEWDLHGTLAHTENVAIVKASDRDYMQVRKRRGDGRGRSVRMDRLDSSSRALHRSKSQ</sequence>
<proteinExistence type="predicted"/>
<evidence type="ECO:0000256" key="2">
    <source>
        <dbReference type="SAM" id="Phobius"/>
    </source>
</evidence>
<evidence type="ECO:0000313" key="3">
    <source>
        <dbReference type="EMBL" id="KAL2037397.1"/>
    </source>
</evidence>
<reference evidence="3 4" key="1">
    <citation type="submission" date="2024-09" db="EMBL/GenBank/DDBJ databases">
        <title>Rethinking Asexuality: The Enigmatic Case of Functional Sexual Genes in Lepraria (Stereocaulaceae).</title>
        <authorList>
            <person name="Doellman M."/>
            <person name="Sun Y."/>
            <person name="Barcenas-Pena A."/>
            <person name="Lumbsch H.T."/>
            <person name="Grewe F."/>
        </authorList>
    </citation>
    <scope>NUCLEOTIDE SEQUENCE [LARGE SCALE GENOMIC DNA]</scope>
    <source>
        <strain evidence="3 4">Mercado 3170</strain>
    </source>
</reference>
<dbReference type="EMBL" id="JBEFKJ010000041">
    <property type="protein sequence ID" value="KAL2037397.1"/>
    <property type="molecule type" value="Genomic_DNA"/>
</dbReference>
<evidence type="ECO:0000256" key="1">
    <source>
        <dbReference type="SAM" id="MobiDB-lite"/>
    </source>
</evidence>
<keyword evidence="2" id="KW-1133">Transmembrane helix</keyword>
<keyword evidence="2" id="KW-0812">Transmembrane</keyword>
<protein>
    <submittedName>
        <fullName evidence="3">Uncharacterized protein</fullName>
    </submittedName>
</protein>
<feature type="transmembrane region" description="Helical" evidence="2">
    <location>
        <begin position="79"/>
        <end position="106"/>
    </location>
</feature>
<accession>A0ABR3ZZ84</accession>
<dbReference type="Proteomes" id="UP001590950">
    <property type="component" value="Unassembled WGS sequence"/>
</dbReference>
<keyword evidence="4" id="KW-1185">Reference proteome</keyword>
<feature type="region of interest" description="Disordered" evidence="1">
    <location>
        <begin position="651"/>
        <end position="678"/>
    </location>
</feature>
<feature type="transmembrane region" description="Helical" evidence="2">
    <location>
        <begin position="142"/>
        <end position="162"/>
    </location>
</feature>
<evidence type="ECO:0000313" key="4">
    <source>
        <dbReference type="Proteomes" id="UP001590950"/>
    </source>
</evidence>
<organism evidence="3 4">
    <name type="scientific">Stereocaulon virgatum</name>
    <dbReference type="NCBI Taxonomy" id="373712"/>
    <lineage>
        <taxon>Eukaryota</taxon>
        <taxon>Fungi</taxon>
        <taxon>Dikarya</taxon>
        <taxon>Ascomycota</taxon>
        <taxon>Pezizomycotina</taxon>
        <taxon>Lecanoromycetes</taxon>
        <taxon>OSLEUM clade</taxon>
        <taxon>Lecanoromycetidae</taxon>
        <taxon>Lecanorales</taxon>
        <taxon>Lecanorineae</taxon>
        <taxon>Stereocaulaceae</taxon>
        <taxon>Stereocaulon</taxon>
    </lineage>
</organism>
<gene>
    <name evidence="3" type="ORF">N7G274_009882</name>
</gene>
<name>A0ABR3ZZ84_9LECA</name>
<keyword evidence="2" id="KW-0472">Membrane</keyword>
<feature type="compositionally biased region" description="Basic and acidic residues" evidence="1">
    <location>
        <begin position="654"/>
        <end position="667"/>
    </location>
</feature>
<comment type="caution">
    <text evidence="3">The sequence shown here is derived from an EMBL/GenBank/DDBJ whole genome shotgun (WGS) entry which is preliminary data.</text>
</comment>